<evidence type="ECO:0000313" key="3">
    <source>
        <dbReference type="Proteomes" id="UP001189429"/>
    </source>
</evidence>
<feature type="compositionally biased region" description="Low complexity" evidence="1">
    <location>
        <begin position="32"/>
        <end position="43"/>
    </location>
</feature>
<sequence>TSPLPSLLLPPPSLSSSAARGWELREPWETNGTTRSGMTTTSRRSSRRSRRRGRQQGRRLRGGRGGSATRGGGLLAGQRRQGETEGEGEGGRAGARA</sequence>
<feature type="non-terminal residue" evidence="2">
    <location>
        <position position="97"/>
    </location>
</feature>
<organism evidence="2 3">
    <name type="scientific">Prorocentrum cordatum</name>
    <dbReference type="NCBI Taxonomy" id="2364126"/>
    <lineage>
        <taxon>Eukaryota</taxon>
        <taxon>Sar</taxon>
        <taxon>Alveolata</taxon>
        <taxon>Dinophyceae</taxon>
        <taxon>Prorocentrales</taxon>
        <taxon>Prorocentraceae</taxon>
        <taxon>Prorocentrum</taxon>
    </lineage>
</organism>
<protein>
    <submittedName>
        <fullName evidence="2">Uncharacterized protein</fullName>
    </submittedName>
</protein>
<proteinExistence type="predicted"/>
<keyword evidence="3" id="KW-1185">Reference proteome</keyword>
<dbReference type="EMBL" id="CAUYUJ010001427">
    <property type="protein sequence ID" value="CAK0795872.1"/>
    <property type="molecule type" value="Genomic_DNA"/>
</dbReference>
<feature type="compositionally biased region" description="Basic residues" evidence="1">
    <location>
        <begin position="44"/>
        <end position="62"/>
    </location>
</feature>
<evidence type="ECO:0000256" key="1">
    <source>
        <dbReference type="SAM" id="MobiDB-lite"/>
    </source>
</evidence>
<feature type="region of interest" description="Disordered" evidence="1">
    <location>
        <begin position="1"/>
        <end position="97"/>
    </location>
</feature>
<name>A0ABN9PS77_9DINO</name>
<comment type="caution">
    <text evidence="2">The sequence shown here is derived from an EMBL/GenBank/DDBJ whole genome shotgun (WGS) entry which is preliminary data.</text>
</comment>
<feature type="non-terminal residue" evidence="2">
    <location>
        <position position="1"/>
    </location>
</feature>
<accession>A0ABN9PS77</accession>
<reference evidence="2" key="1">
    <citation type="submission" date="2023-10" db="EMBL/GenBank/DDBJ databases">
        <authorList>
            <person name="Chen Y."/>
            <person name="Shah S."/>
            <person name="Dougan E. K."/>
            <person name="Thang M."/>
            <person name="Chan C."/>
        </authorList>
    </citation>
    <scope>NUCLEOTIDE SEQUENCE [LARGE SCALE GENOMIC DNA]</scope>
</reference>
<dbReference type="Proteomes" id="UP001189429">
    <property type="component" value="Unassembled WGS sequence"/>
</dbReference>
<feature type="compositionally biased region" description="Gly residues" evidence="1">
    <location>
        <begin position="63"/>
        <end position="75"/>
    </location>
</feature>
<evidence type="ECO:0000313" key="2">
    <source>
        <dbReference type="EMBL" id="CAK0795872.1"/>
    </source>
</evidence>
<gene>
    <name evidence="2" type="ORF">PCOR1329_LOCUS5415</name>
</gene>